<feature type="transmembrane region" description="Helical" evidence="1">
    <location>
        <begin position="6"/>
        <end position="23"/>
    </location>
</feature>
<gene>
    <name evidence="2" type="ORF">SAMN05444362_11152</name>
</gene>
<organism evidence="2 3">
    <name type="scientific">Dysgonomonas macrotermitis</name>
    <dbReference type="NCBI Taxonomy" id="1346286"/>
    <lineage>
        <taxon>Bacteria</taxon>
        <taxon>Pseudomonadati</taxon>
        <taxon>Bacteroidota</taxon>
        <taxon>Bacteroidia</taxon>
        <taxon>Bacteroidales</taxon>
        <taxon>Dysgonomonadaceae</taxon>
        <taxon>Dysgonomonas</taxon>
    </lineage>
</organism>
<dbReference type="STRING" id="1346286.SAMN05444362_11152"/>
<dbReference type="OrthoDB" id="998087at2"/>
<protein>
    <submittedName>
        <fullName evidence="2">Uncharacterized protein</fullName>
    </submittedName>
</protein>
<keyword evidence="1" id="KW-0812">Transmembrane</keyword>
<dbReference type="Proteomes" id="UP000184480">
    <property type="component" value="Unassembled WGS sequence"/>
</dbReference>
<evidence type="ECO:0000313" key="2">
    <source>
        <dbReference type="EMBL" id="SHF86508.1"/>
    </source>
</evidence>
<sequence>MIQLFAVILIINIVGIFLGWLLTENDCWSLAKLSRLFDRKPFNCRPCLTFHLLWIMYGCFSLIMQSWSLWLVGLVLAFIVFGGLYTESKSKIDE</sequence>
<keyword evidence="1" id="KW-0472">Membrane</keyword>
<name>A0A1M5F559_9BACT</name>
<feature type="transmembrane region" description="Helical" evidence="1">
    <location>
        <begin position="69"/>
        <end position="86"/>
    </location>
</feature>
<proteinExistence type="predicted"/>
<dbReference type="RefSeq" id="WP_062179053.1">
    <property type="nucleotide sequence ID" value="NZ_BBXL01000006.1"/>
</dbReference>
<evidence type="ECO:0000313" key="3">
    <source>
        <dbReference type="Proteomes" id="UP000184480"/>
    </source>
</evidence>
<reference evidence="3" key="1">
    <citation type="submission" date="2016-11" db="EMBL/GenBank/DDBJ databases">
        <authorList>
            <person name="Varghese N."/>
            <person name="Submissions S."/>
        </authorList>
    </citation>
    <scope>NUCLEOTIDE SEQUENCE [LARGE SCALE GENOMIC DNA]</scope>
    <source>
        <strain evidence="3">DSM 27370</strain>
    </source>
</reference>
<evidence type="ECO:0000256" key="1">
    <source>
        <dbReference type="SAM" id="Phobius"/>
    </source>
</evidence>
<keyword evidence="1" id="KW-1133">Transmembrane helix</keyword>
<dbReference type="AlphaFoldDB" id="A0A1M5F559"/>
<keyword evidence="3" id="KW-1185">Reference proteome</keyword>
<accession>A0A1M5F559</accession>
<dbReference type="EMBL" id="FQUC01000011">
    <property type="protein sequence ID" value="SHF86508.1"/>
    <property type="molecule type" value="Genomic_DNA"/>
</dbReference>